<evidence type="ECO:0000256" key="2">
    <source>
        <dbReference type="ARBA" id="ARBA00022448"/>
    </source>
</evidence>
<comment type="subcellular location">
    <subcellularLocation>
        <location evidence="1">Cell membrane</location>
        <topology evidence="1">Multi-pass membrane protein</topology>
    </subcellularLocation>
</comment>
<feature type="transmembrane region" description="Helical" evidence="8">
    <location>
        <begin position="155"/>
        <end position="177"/>
    </location>
</feature>
<dbReference type="PANTHER" id="PTHR42718:SF9">
    <property type="entry name" value="MAJOR FACILITATOR SUPERFAMILY MULTIDRUG TRANSPORTER MFSC"/>
    <property type="match status" value="1"/>
</dbReference>
<evidence type="ECO:0000256" key="1">
    <source>
        <dbReference type="ARBA" id="ARBA00004651"/>
    </source>
</evidence>
<feature type="transmembrane region" description="Helical" evidence="8">
    <location>
        <begin position="318"/>
        <end position="339"/>
    </location>
</feature>
<feature type="transmembrane region" description="Helical" evidence="8">
    <location>
        <begin position="285"/>
        <end position="306"/>
    </location>
</feature>
<comment type="caution">
    <text evidence="10">The sequence shown here is derived from an EMBL/GenBank/DDBJ whole genome shotgun (WGS) entry which is preliminary data.</text>
</comment>
<dbReference type="Gene3D" id="1.20.1250.20">
    <property type="entry name" value="MFS general substrate transporter like domains"/>
    <property type="match status" value="1"/>
</dbReference>
<dbReference type="GO" id="GO:0022857">
    <property type="term" value="F:transmembrane transporter activity"/>
    <property type="evidence" value="ECO:0007669"/>
    <property type="project" value="InterPro"/>
</dbReference>
<feature type="transmembrane region" description="Helical" evidence="8">
    <location>
        <begin position="346"/>
        <end position="364"/>
    </location>
</feature>
<feature type="transmembrane region" description="Helical" evidence="8">
    <location>
        <begin position="247"/>
        <end position="264"/>
    </location>
</feature>
<keyword evidence="5 8" id="KW-0472">Membrane</keyword>
<feature type="transmembrane region" description="Helical" evidence="8">
    <location>
        <begin position="221"/>
        <end position="241"/>
    </location>
</feature>
<evidence type="ECO:0000256" key="4">
    <source>
        <dbReference type="ARBA" id="ARBA00022989"/>
    </source>
</evidence>
<feature type="region of interest" description="Disordered" evidence="7">
    <location>
        <begin position="187"/>
        <end position="211"/>
    </location>
</feature>
<dbReference type="EMBL" id="JACMHY010000007">
    <property type="protein sequence ID" value="MBC2867180.1"/>
    <property type="molecule type" value="Genomic_DNA"/>
</dbReference>
<gene>
    <name evidence="10" type="ORF">H1R13_20070</name>
</gene>
<sequence length="469" mass="48366">MTPLLLGSVLNPVNSTMIATALASIGSDLHVGAARTAWLVACLYLASAIGQPAMGRLADLFGPRRVFLSGLVLVCAAGLVGTFLPTLGWLIVSRVLLGFGTSAAYPAAMALLRAESQRLGRETPRPVLGLLSLAGLSSAAVGPVLGGLLTATLGWRAIFAVNIPLALTALVLAVWWLPADAPARDRAPARSGAVAGGDARTGAARAADEDARHPRSRVASLDPLGIALFTGTLVTAMLFLLRLDRPLWWLLPPVAVLGGALAWWERRRTAPFIDVTMLTRNRALATTYLRHGTAYLIIYCVMYGYAQWLEDAHGLSSFTAGLVMLPMSAAAAVCSLLGARTKGIRAPLTVAAVLLAAGSGLLLLTGHHASTAVLLSAAVLFGLPQGLTSTGNQAAVYAQAPAGGMGAAAGLQRTAQYLGAITAASLIGLFYGPRATDGGLHDMAAVTGLLSVVLVLLTVGDRALRAGRR</sequence>
<keyword evidence="11" id="KW-1185">Reference proteome</keyword>
<protein>
    <submittedName>
        <fullName evidence="10">MFS transporter</fullName>
    </submittedName>
</protein>
<evidence type="ECO:0000256" key="3">
    <source>
        <dbReference type="ARBA" id="ARBA00022692"/>
    </source>
</evidence>
<keyword evidence="2" id="KW-0813">Transport</keyword>
<dbReference type="GO" id="GO:0005886">
    <property type="term" value="C:plasma membrane"/>
    <property type="evidence" value="ECO:0007669"/>
    <property type="project" value="UniProtKB-SubCell"/>
</dbReference>
<proteinExistence type="predicted"/>
<dbReference type="Proteomes" id="UP000517694">
    <property type="component" value="Unassembled WGS sequence"/>
</dbReference>
<dbReference type="AlphaFoldDB" id="A0A7X1I1P4"/>
<feature type="transmembrane region" description="Helical" evidence="8">
    <location>
        <begin position="66"/>
        <end position="85"/>
    </location>
</feature>
<evidence type="ECO:0000256" key="6">
    <source>
        <dbReference type="ARBA" id="ARBA00023251"/>
    </source>
</evidence>
<reference evidence="10 11" key="1">
    <citation type="submission" date="2020-08" db="EMBL/GenBank/DDBJ databases">
        <title>Whole-Genome Sequence of French Clinical Streptomyces mexicanus Strain Q0842.</title>
        <authorList>
            <person name="Boxberger M."/>
            <person name="La Scola B."/>
        </authorList>
    </citation>
    <scope>NUCLEOTIDE SEQUENCE [LARGE SCALE GENOMIC DNA]</scope>
    <source>
        <strain evidence="10 11">Marseille-Q0842</strain>
    </source>
</reference>
<dbReference type="GO" id="GO:0046677">
    <property type="term" value="P:response to antibiotic"/>
    <property type="evidence" value="ECO:0007669"/>
    <property type="project" value="UniProtKB-KW"/>
</dbReference>
<feature type="transmembrane region" description="Helical" evidence="8">
    <location>
        <begin position="444"/>
        <end position="464"/>
    </location>
</feature>
<evidence type="ECO:0000256" key="8">
    <source>
        <dbReference type="SAM" id="Phobius"/>
    </source>
</evidence>
<dbReference type="SUPFAM" id="SSF103473">
    <property type="entry name" value="MFS general substrate transporter"/>
    <property type="match status" value="1"/>
</dbReference>
<dbReference type="InterPro" id="IPR020846">
    <property type="entry name" value="MFS_dom"/>
</dbReference>
<dbReference type="InterPro" id="IPR011701">
    <property type="entry name" value="MFS"/>
</dbReference>
<keyword evidence="4 8" id="KW-1133">Transmembrane helix</keyword>
<feature type="transmembrane region" description="Helical" evidence="8">
    <location>
        <begin position="126"/>
        <end position="149"/>
    </location>
</feature>
<evidence type="ECO:0000256" key="7">
    <source>
        <dbReference type="SAM" id="MobiDB-lite"/>
    </source>
</evidence>
<feature type="transmembrane region" description="Helical" evidence="8">
    <location>
        <begin position="33"/>
        <end position="54"/>
    </location>
</feature>
<dbReference type="Gene3D" id="1.20.1720.10">
    <property type="entry name" value="Multidrug resistance protein D"/>
    <property type="match status" value="1"/>
</dbReference>
<dbReference type="Pfam" id="PF07690">
    <property type="entry name" value="MFS_1"/>
    <property type="match status" value="1"/>
</dbReference>
<feature type="transmembrane region" description="Helical" evidence="8">
    <location>
        <begin position="91"/>
        <end position="114"/>
    </location>
</feature>
<evidence type="ECO:0000259" key="9">
    <source>
        <dbReference type="PROSITE" id="PS50850"/>
    </source>
</evidence>
<evidence type="ECO:0000313" key="10">
    <source>
        <dbReference type="EMBL" id="MBC2867180.1"/>
    </source>
</evidence>
<dbReference type="InterPro" id="IPR036259">
    <property type="entry name" value="MFS_trans_sf"/>
</dbReference>
<accession>A0A7X1I1P4</accession>
<keyword evidence="3 8" id="KW-0812">Transmembrane</keyword>
<keyword evidence="6" id="KW-0046">Antibiotic resistance</keyword>
<evidence type="ECO:0000313" key="11">
    <source>
        <dbReference type="Proteomes" id="UP000517694"/>
    </source>
</evidence>
<organism evidence="10 11">
    <name type="scientific">Streptomyces mexicanus</name>
    <dbReference type="NCBI Taxonomy" id="178566"/>
    <lineage>
        <taxon>Bacteria</taxon>
        <taxon>Bacillati</taxon>
        <taxon>Actinomycetota</taxon>
        <taxon>Actinomycetes</taxon>
        <taxon>Kitasatosporales</taxon>
        <taxon>Streptomycetaceae</taxon>
        <taxon>Streptomyces</taxon>
    </lineage>
</organism>
<name>A0A7X1I1P4_9ACTN</name>
<dbReference type="PROSITE" id="PS50850">
    <property type="entry name" value="MFS"/>
    <property type="match status" value="1"/>
</dbReference>
<dbReference type="PANTHER" id="PTHR42718">
    <property type="entry name" value="MAJOR FACILITATOR SUPERFAMILY MULTIDRUG TRANSPORTER MFSC"/>
    <property type="match status" value="1"/>
</dbReference>
<feature type="compositionally biased region" description="Low complexity" evidence="7">
    <location>
        <begin position="189"/>
        <end position="205"/>
    </location>
</feature>
<evidence type="ECO:0000256" key="5">
    <source>
        <dbReference type="ARBA" id="ARBA00023136"/>
    </source>
</evidence>
<feature type="domain" description="Major facilitator superfamily (MFS) profile" evidence="9">
    <location>
        <begin position="1"/>
        <end position="463"/>
    </location>
</feature>